<dbReference type="SUPFAM" id="SSF103481">
    <property type="entry name" value="Multidrug resistance efflux transporter EmrE"/>
    <property type="match status" value="2"/>
</dbReference>
<feature type="domain" description="EamA" evidence="2">
    <location>
        <begin position="2"/>
        <end position="137"/>
    </location>
</feature>
<keyword evidence="1" id="KW-1133">Transmembrane helix</keyword>
<dbReference type="PANTHER" id="PTHR22911:SF137">
    <property type="entry name" value="SOLUTE CARRIER FAMILY 35 MEMBER G2-RELATED"/>
    <property type="match status" value="1"/>
</dbReference>
<dbReference type="InterPro" id="IPR037185">
    <property type="entry name" value="EmrE-like"/>
</dbReference>
<feature type="transmembrane region" description="Helical" evidence="1">
    <location>
        <begin position="36"/>
        <end position="55"/>
    </location>
</feature>
<sequence length="306" mass="33878">MRGYLFGILSAVFWALSGLLYNELPLSEYTALGKVISLLFLIDFCSLLVIGITLWRKSAVDFQGVFWQPALSGVLGGPIGMSAYLLSIHYLTIYYAAPLSSLFPVFAALMSYWILKEKISRTAQFGFGLAVIASALLAIEVGQKANFNTSGLIFLAICILGWSSEIVISSHTMRSLSGLQVYFLRLCGSTIGYLLILFILSLKDFSLDILSFNYVQIAGVIIFGALSYCCYYQAIYLLKPIKAMALNITYSVWAIGLGYLLYKQPIKPITLLLTLLLSAGVNRYTLLQRGTKMNAIIFGCRIRQSF</sequence>
<dbReference type="EMBL" id="UASK01000003">
    <property type="protein sequence ID" value="SPX40716.1"/>
    <property type="molecule type" value="Genomic_DNA"/>
</dbReference>
<dbReference type="Gene3D" id="1.10.3730.20">
    <property type="match status" value="1"/>
</dbReference>
<dbReference type="Pfam" id="PF00892">
    <property type="entry name" value="EamA"/>
    <property type="match status" value="2"/>
</dbReference>
<organism evidence="3 4">
    <name type="scientific">Haemophilus influenzae</name>
    <dbReference type="NCBI Taxonomy" id="727"/>
    <lineage>
        <taxon>Bacteria</taxon>
        <taxon>Pseudomonadati</taxon>
        <taxon>Pseudomonadota</taxon>
        <taxon>Gammaproteobacteria</taxon>
        <taxon>Pasteurellales</taxon>
        <taxon>Pasteurellaceae</taxon>
        <taxon>Haemophilus</taxon>
    </lineage>
</organism>
<dbReference type="AlphaFoldDB" id="A0A2X1RFG6"/>
<evidence type="ECO:0000313" key="4">
    <source>
        <dbReference type="Proteomes" id="UP000249936"/>
    </source>
</evidence>
<accession>A0A2X1RFG6</accession>
<feature type="transmembrane region" description="Helical" evidence="1">
    <location>
        <begin position="151"/>
        <end position="170"/>
    </location>
</feature>
<protein>
    <submittedName>
        <fullName evidence="3">Protein LicB</fullName>
    </submittedName>
</protein>
<keyword evidence="1" id="KW-0812">Transmembrane</keyword>
<evidence type="ECO:0000256" key="1">
    <source>
        <dbReference type="SAM" id="Phobius"/>
    </source>
</evidence>
<dbReference type="Proteomes" id="UP000249936">
    <property type="component" value="Unassembled WGS sequence"/>
</dbReference>
<feature type="transmembrane region" description="Helical" evidence="1">
    <location>
        <begin position="244"/>
        <end position="262"/>
    </location>
</feature>
<proteinExistence type="predicted"/>
<dbReference type="PANTHER" id="PTHR22911">
    <property type="entry name" value="ACYL-MALONYL CONDENSING ENZYME-RELATED"/>
    <property type="match status" value="1"/>
</dbReference>
<dbReference type="GO" id="GO:0016020">
    <property type="term" value="C:membrane"/>
    <property type="evidence" value="ECO:0007669"/>
    <property type="project" value="InterPro"/>
</dbReference>
<feature type="transmembrane region" description="Helical" evidence="1">
    <location>
        <begin position="268"/>
        <end position="286"/>
    </location>
</feature>
<feature type="transmembrane region" description="Helical" evidence="1">
    <location>
        <begin position="122"/>
        <end position="139"/>
    </location>
</feature>
<name>A0A2X1RFG6_HAEIF</name>
<feature type="transmembrane region" description="Helical" evidence="1">
    <location>
        <begin position="67"/>
        <end position="87"/>
    </location>
</feature>
<evidence type="ECO:0000313" key="3">
    <source>
        <dbReference type="EMBL" id="SPX40716.1"/>
    </source>
</evidence>
<feature type="transmembrane region" description="Helical" evidence="1">
    <location>
        <begin position="93"/>
        <end position="115"/>
    </location>
</feature>
<gene>
    <name evidence="3" type="ORF">NCTC11872_00292</name>
</gene>
<evidence type="ECO:0000259" key="2">
    <source>
        <dbReference type="Pfam" id="PF00892"/>
    </source>
</evidence>
<keyword evidence="1" id="KW-0472">Membrane</keyword>
<feature type="transmembrane region" description="Helical" evidence="1">
    <location>
        <begin position="182"/>
        <end position="202"/>
    </location>
</feature>
<feature type="domain" description="EamA" evidence="2">
    <location>
        <begin position="150"/>
        <end position="281"/>
    </location>
</feature>
<feature type="transmembrane region" description="Helical" evidence="1">
    <location>
        <begin position="214"/>
        <end position="232"/>
    </location>
</feature>
<dbReference type="InterPro" id="IPR000620">
    <property type="entry name" value="EamA_dom"/>
</dbReference>
<reference evidence="3 4" key="1">
    <citation type="submission" date="2018-06" db="EMBL/GenBank/DDBJ databases">
        <authorList>
            <consortium name="Pathogen Informatics"/>
            <person name="Doyle S."/>
        </authorList>
    </citation>
    <scope>NUCLEOTIDE SEQUENCE [LARGE SCALE GENOMIC DNA]</scope>
    <source>
        <strain evidence="3 4">NCTC11872</strain>
    </source>
</reference>